<dbReference type="InterPro" id="IPR008984">
    <property type="entry name" value="SMAD_FHA_dom_sf"/>
</dbReference>
<comment type="caution">
    <text evidence="4">The sequence shown here is derived from an EMBL/GenBank/DDBJ whole genome shotgun (WGS) entry which is preliminary data.</text>
</comment>
<evidence type="ECO:0000259" key="3">
    <source>
        <dbReference type="Pfam" id="PF20232"/>
    </source>
</evidence>
<evidence type="ECO:0000313" key="5">
    <source>
        <dbReference type="Proteomes" id="UP000247515"/>
    </source>
</evidence>
<feature type="compositionally biased region" description="Polar residues" evidence="1">
    <location>
        <begin position="153"/>
        <end position="162"/>
    </location>
</feature>
<dbReference type="InterPro" id="IPR046883">
    <property type="entry name" value="T6SS_FHA_C"/>
</dbReference>
<dbReference type="NCBIfam" id="TIGR03354">
    <property type="entry name" value="VI_FHA"/>
    <property type="match status" value="1"/>
</dbReference>
<dbReference type="EMBL" id="QJJV01000025">
    <property type="protein sequence ID" value="PXX09009.1"/>
    <property type="molecule type" value="Genomic_DNA"/>
</dbReference>
<reference evidence="4 5" key="1">
    <citation type="submission" date="2018-05" db="EMBL/GenBank/DDBJ databases">
        <title>Genomic Encyclopedia of Type Strains, Phase IV (KMG-V): Genome sequencing to study the core and pangenomes of soil and plant-associated prokaryotes.</title>
        <authorList>
            <person name="Whitman W."/>
        </authorList>
    </citation>
    <scope>NUCLEOTIDE SEQUENCE [LARGE SCALE GENOMIC DNA]</scope>
    <source>
        <strain evidence="4 5">SIr-6563</strain>
    </source>
</reference>
<feature type="domain" description="FHA" evidence="2">
    <location>
        <begin position="36"/>
        <end position="102"/>
    </location>
</feature>
<organism evidence="4 5">
    <name type="scientific">Paraburkholderia tropica</name>
    <dbReference type="NCBI Taxonomy" id="92647"/>
    <lineage>
        <taxon>Bacteria</taxon>
        <taxon>Pseudomonadati</taxon>
        <taxon>Pseudomonadota</taxon>
        <taxon>Betaproteobacteria</taxon>
        <taxon>Burkholderiales</taxon>
        <taxon>Burkholderiaceae</taxon>
        <taxon>Paraburkholderia</taxon>
    </lineage>
</organism>
<evidence type="ECO:0000259" key="2">
    <source>
        <dbReference type="Pfam" id="PF00498"/>
    </source>
</evidence>
<evidence type="ECO:0000313" key="4">
    <source>
        <dbReference type="EMBL" id="PXX09009.1"/>
    </source>
</evidence>
<accession>A0ABX5ML09</accession>
<protein>
    <submittedName>
        <fullName evidence="4">FHA domain protein</fullName>
    </submittedName>
</protein>
<dbReference type="Pfam" id="PF20232">
    <property type="entry name" value="T6SS_FHA_C"/>
    <property type="match status" value="1"/>
</dbReference>
<dbReference type="Gene3D" id="2.60.200.20">
    <property type="match status" value="1"/>
</dbReference>
<dbReference type="SUPFAM" id="SSF49879">
    <property type="entry name" value="SMAD/FHA domain"/>
    <property type="match status" value="1"/>
</dbReference>
<dbReference type="RefSeq" id="WP_110329078.1">
    <property type="nucleotide sequence ID" value="NZ_JAGIXD010000019.1"/>
</dbReference>
<sequence>MNPAVTARHIALVVTNPHLLQHGCTPRHSFDRTGGTIGCRGANWILADRSDLIQPIHCEILMKDGGFCVVDRSGQTFINGNDTPLGHLVAAQLSDGDLMQIGPYRVSVHLADAGAAVQQSVDDLVGSAVRQSTITDLPTAGDDSRGPRGYAAQETQDTSRSSLPDLDPLLALDAAERPAQPVALSESFDPVHYGMAPARPQVDHAATRFEAVSGTPRSQSGEFCMASQPIESPLVQEWINAQSSSHSTPHQTVAPLLRGLGLSSSASLGALDEHEAYRLLHEAGLALNATIRRLTELYGSKQDPSRGPALLDRTLQPIEDNPLRLGLGYTDTVEALFASDRSIVHLSPMAAIDESLTQVRRHNEALIEAINTSLQALLRAFSPEVLLQRFRRYRPDGAQQSDAQEWAWQMYTHYYNELASPRQKGFEKLFWEVFEQSYDQALRNEAP</sequence>
<name>A0ABX5ML09_9BURK</name>
<feature type="domain" description="Type VI secretion system FHA" evidence="3">
    <location>
        <begin position="267"/>
        <end position="440"/>
    </location>
</feature>
<dbReference type="CDD" id="cd00060">
    <property type="entry name" value="FHA"/>
    <property type="match status" value="1"/>
</dbReference>
<dbReference type="InterPro" id="IPR017735">
    <property type="entry name" value="T6SS_FHA"/>
</dbReference>
<dbReference type="Pfam" id="PF00498">
    <property type="entry name" value="FHA"/>
    <property type="match status" value="1"/>
</dbReference>
<keyword evidence="5" id="KW-1185">Reference proteome</keyword>
<proteinExistence type="predicted"/>
<dbReference type="Proteomes" id="UP000247515">
    <property type="component" value="Unassembled WGS sequence"/>
</dbReference>
<feature type="region of interest" description="Disordered" evidence="1">
    <location>
        <begin position="135"/>
        <end position="165"/>
    </location>
</feature>
<gene>
    <name evidence="4" type="ORF">C7400_12560</name>
</gene>
<dbReference type="InterPro" id="IPR000253">
    <property type="entry name" value="FHA_dom"/>
</dbReference>
<evidence type="ECO:0000256" key="1">
    <source>
        <dbReference type="SAM" id="MobiDB-lite"/>
    </source>
</evidence>